<dbReference type="PANTHER" id="PTHR30373">
    <property type="entry name" value="UPF0603 PROTEIN YGCG"/>
    <property type="match status" value="1"/>
</dbReference>
<keyword evidence="4" id="KW-1185">Reference proteome</keyword>
<comment type="caution">
    <text evidence="3">The sequence shown here is derived from an EMBL/GenBank/DDBJ whole genome shotgun (WGS) entry which is preliminary data.</text>
</comment>
<reference evidence="3 4" key="1">
    <citation type="submission" date="2013-03" db="EMBL/GenBank/DDBJ databases">
        <title>Salinisphaera hydrothermalis C41B8 Genome Sequencing.</title>
        <authorList>
            <person name="Li C."/>
            <person name="Lai Q."/>
            <person name="Shao Z."/>
        </authorList>
    </citation>
    <scope>NUCLEOTIDE SEQUENCE [LARGE SCALE GENOMIC DNA]</scope>
    <source>
        <strain evidence="3 4">C41B8</strain>
    </source>
</reference>
<sequence>MTVFNERARQAVADAVTRIERDTDAEVVTVLAQQADEYRWIGLFWAALVALMLPGLVIFFPAWFDVRTLLLLQWGVFVVLGVIFQLPAVTPRLVPKGLRYARAAALARSQFLEQNLHRTAAATGVLIFVAEAERYVEILTDHGVAERIDNAAWSAIIERFTARVAAGETEAGFVECVEACGARLAEAVPATHERNELPNRLVVLE</sequence>
<dbReference type="AlphaFoldDB" id="A0A084IQL9"/>
<dbReference type="Proteomes" id="UP000028302">
    <property type="component" value="Unassembled WGS sequence"/>
</dbReference>
<keyword evidence="1" id="KW-0812">Transmembrane</keyword>
<keyword evidence="1" id="KW-0472">Membrane</keyword>
<protein>
    <recommendedName>
        <fullName evidence="2">TPM domain-containing protein</fullName>
    </recommendedName>
</protein>
<dbReference type="OrthoDB" id="5825388at2"/>
<evidence type="ECO:0000259" key="2">
    <source>
        <dbReference type="Pfam" id="PF04536"/>
    </source>
</evidence>
<dbReference type="PATRIC" id="fig|1304275.5.peg.547"/>
<dbReference type="eggNOG" id="COG3762">
    <property type="taxonomic scope" value="Bacteria"/>
</dbReference>
<keyword evidence="1" id="KW-1133">Transmembrane helix</keyword>
<accession>A0A084IQL9</accession>
<dbReference type="EMBL" id="APNK01000002">
    <property type="protein sequence ID" value="KEZ79003.1"/>
    <property type="molecule type" value="Genomic_DNA"/>
</dbReference>
<name>A0A084IQL9_SALHC</name>
<proteinExistence type="predicted"/>
<feature type="transmembrane region" description="Helical" evidence="1">
    <location>
        <begin position="70"/>
        <end position="89"/>
    </location>
</feature>
<evidence type="ECO:0000313" key="3">
    <source>
        <dbReference type="EMBL" id="KEZ79003.1"/>
    </source>
</evidence>
<feature type="transmembrane region" description="Helical" evidence="1">
    <location>
        <begin position="43"/>
        <end position="64"/>
    </location>
</feature>
<organism evidence="3 4">
    <name type="scientific">Salinisphaera hydrothermalis (strain C41B8)</name>
    <dbReference type="NCBI Taxonomy" id="1304275"/>
    <lineage>
        <taxon>Bacteria</taxon>
        <taxon>Pseudomonadati</taxon>
        <taxon>Pseudomonadota</taxon>
        <taxon>Gammaproteobacteria</taxon>
        <taxon>Salinisphaerales</taxon>
        <taxon>Salinisphaeraceae</taxon>
        <taxon>Salinisphaera</taxon>
    </lineage>
</organism>
<dbReference type="InterPro" id="IPR007621">
    <property type="entry name" value="TPM_dom"/>
</dbReference>
<dbReference type="Gene3D" id="3.10.310.50">
    <property type="match status" value="1"/>
</dbReference>
<gene>
    <name evidence="3" type="ORF">C41B8_02697</name>
</gene>
<dbReference type="Pfam" id="PF04536">
    <property type="entry name" value="TPM_phosphatase"/>
    <property type="match status" value="1"/>
</dbReference>
<dbReference type="STRING" id="1304275.C41B8_02697"/>
<evidence type="ECO:0000256" key="1">
    <source>
        <dbReference type="SAM" id="Phobius"/>
    </source>
</evidence>
<dbReference type="PANTHER" id="PTHR30373:SF8">
    <property type="entry name" value="BLL7265 PROTEIN"/>
    <property type="match status" value="1"/>
</dbReference>
<feature type="domain" description="TPM" evidence="2">
    <location>
        <begin position="105"/>
        <end position="182"/>
    </location>
</feature>
<evidence type="ECO:0000313" key="4">
    <source>
        <dbReference type="Proteomes" id="UP000028302"/>
    </source>
</evidence>
<dbReference type="RefSeq" id="WP_037333587.1">
    <property type="nucleotide sequence ID" value="NZ_APNK01000002.1"/>
</dbReference>